<dbReference type="GO" id="GO:0016887">
    <property type="term" value="F:ATP hydrolysis activity"/>
    <property type="evidence" value="ECO:0007669"/>
    <property type="project" value="RHEA"/>
</dbReference>
<dbReference type="Pfam" id="PF05970">
    <property type="entry name" value="PIF1"/>
    <property type="match status" value="1"/>
</dbReference>
<protein>
    <recommendedName>
        <fullName evidence="6">ATP-dependent DNA helicase</fullName>
        <ecNumber evidence="6">5.6.2.3</ecNumber>
    </recommendedName>
</protein>
<evidence type="ECO:0000256" key="1">
    <source>
        <dbReference type="ARBA" id="ARBA00001946"/>
    </source>
</evidence>
<dbReference type="GO" id="GO:0005524">
    <property type="term" value="F:ATP binding"/>
    <property type="evidence" value="ECO:0007669"/>
    <property type="project" value="UniProtKB-KW"/>
</dbReference>
<evidence type="ECO:0000259" key="8">
    <source>
        <dbReference type="SMART" id="SM00382"/>
    </source>
</evidence>
<dbReference type="GO" id="GO:0043139">
    <property type="term" value="F:5'-3' DNA helicase activity"/>
    <property type="evidence" value="ECO:0007669"/>
    <property type="project" value="UniProtKB-EC"/>
</dbReference>
<comment type="subunit">
    <text evidence="3">Monomer.</text>
</comment>
<evidence type="ECO:0000256" key="6">
    <source>
        <dbReference type="RuleBase" id="RU363044"/>
    </source>
</evidence>
<dbReference type="OrthoDB" id="432234at2759"/>
<keyword evidence="4 6" id="KW-0233">DNA recombination</keyword>
<feature type="region of interest" description="Disordered" evidence="7">
    <location>
        <begin position="77"/>
        <end position="96"/>
    </location>
</feature>
<evidence type="ECO:0000313" key="9">
    <source>
        <dbReference type="EMBL" id="CUF92138.1"/>
    </source>
</evidence>
<gene>
    <name evidence="9" type="ORF">BSAL_67225</name>
</gene>
<dbReference type="EMBL" id="CYKH01000450">
    <property type="protein sequence ID" value="CUF92138.1"/>
    <property type="molecule type" value="Genomic_DNA"/>
</dbReference>
<dbReference type="InterPro" id="IPR027417">
    <property type="entry name" value="P-loop_NTPase"/>
</dbReference>
<dbReference type="SMART" id="SM00382">
    <property type="entry name" value="AAA"/>
    <property type="match status" value="1"/>
</dbReference>
<dbReference type="EC" id="5.6.2.3" evidence="6"/>
<feature type="region of interest" description="Disordered" evidence="7">
    <location>
        <begin position="931"/>
        <end position="953"/>
    </location>
</feature>
<evidence type="ECO:0000256" key="4">
    <source>
        <dbReference type="ARBA" id="ARBA00023172"/>
    </source>
</evidence>
<dbReference type="OMA" id="GMHTEQD"/>
<dbReference type="InterPro" id="IPR003593">
    <property type="entry name" value="AAA+_ATPase"/>
</dbReference>
<evidence type="ECO:0000256" key="7">
    <source>
        <dbReference type="SAM" id="MobiDB-lite"/>
    </source>
</evidence>
<dbReference type="VEuPathDB" id="TriTrypDB:BSAL_67225"/>
<evidence type="ECO:0000256" key="5">
    <source>
        <dbReference type="ARBA" id="ARBA00048954"/>
    </source>
</evidence>
<name>A0A0S4IUA9_BODSA</name>
<keyword evidence="6" id="KW-0547">Nucleotide-binding</keyword>
<comment type="similarity">
    <text evidence="2">Belongs to the helicase family. PIF1 subfamily.</text>
</comment>
<dbReference type="CDD" id="cd18809">
    <property type="entry name" value="SF1_C_RecD"/>
    <property type="match status" value="1"/>
</dbReference>
<keyword evidence="6 9" id="KW-0347">Helicase</keyword>
<dbReference type="PANTHER" id="PTHR47642">
    <property type="entry name" value="ATP-DEPENDENT DNA HELICASE"/>
    <property type="match status" value="1"/>
</dbReference>
<dbReference type="InterPro" id="IPR010285">
    <property type="entry name" value="DNA_helicase_pif1-like_DEAD"/>
</dbReference>
<feature type="compositionally biased region" description="Basic and acidic residues" evidence="7">
    <location>
        <begin position="117"/>
        <end position="129"/>
    </location>
</feature>
<accession>A0A0S4IUA9</accession>
<feature type="compositionally biased region" description="Polar residues" evidence="7">
    <location>
        <begin position="139"/>
        <end position="150"/>
    </location>
</feature>
<feature type="compositionally biased region" description="Basic and acidic residues" evidence="7">
    <location>
        <begin position="931"/>
        <end position="945"/>
    </location>
</feature>
<dbReference type="Gene3D" id="3.40.50.300">
    <property type="entry name" value="P-loop containing nucleotide triphosphate hydrolases"/>
    <property type="match status" value="1"/>
</dbReference>
<keyword evidence="6" id="KW-0067">ATP-binding</keyword>
<reference evidence="10" key="1">
    <citation type="submission" date="2015-09" db="EMBL/GenBank/DDBJ databases">
        <authorList>
            <consortium name="Pathogen Informatics"/>
        </authorList>
    </citation>
    <scope>NUCLEOTIDE SEQUENCE [LARGE SCALE GENOMIC DNA]</scope>
    <source>
        <strain evidence="10">Lake Konstanz</strain>
    </source>
</reference>
<dbReference type="AlphaFoldDB" id="A0A0S4IUA9"/>
<feature type="compositionally biased region" description="Low complexity" evidence="7">
    <location>
        <begin position="158"/>
        <end position="175"/>
    </location>
</feature>
<keyword evidence="6" id="KW-0227">DNA damage</keyword>
<keyword evidence="6" id="KW-0234">DNA repair</keyword>
<dbReference type="GO" id="GO:0006310">
    <property type="term" value="P:DNA recombination"/>
    <property type="evidence" value="ECO:0007669"/>
    <property type="project" value="UniProtKB-KW"/>
</dbReference>
<keyword evidence="10" id="KW-1185">Reference proteome</keyword>
<sequence length="953" mass="103987">MLRHLANLSSATSSVRSGVTRRLKAAYDASPSCVAISPAMMASSQCSHSMLLLPSSSPSSSPPHGSLVMAKRWFHDHHNDRNNHEGQSSSDHHMDQQDWDDALFSGEGASVLRAARRKENQEKKARDPAFPEAHGVASVNLSTKSSTNSRPPRKSHADSTGSSSSSHDTKSSSSAPQLIFNAFSGRQTRSDTTAIRSLETLGFTPDAQTRVLVLSQPKTLYNYACRLQRREIAPAKSWTGSLHRQLTNLLMTTDLDLQSDIAEAATVDRLAREVQQVLDFVHAAARSRASSGAVRGVVSSDSVNLPDSTAASHDEFREAPSLVLSRDLLTDEQQKVVDLACQGHHLYIGGGAGSGKTTMLRVLKHVLQKDLHLSVAATAITGIAAVNIQGTTLHHRFGITREYNLVKKKELTKYDVLIVDEASMIPQQLFTTLDERLRKANGVDLPFGGVQVILCGDFMQLSAISDLPIIGMPLFRRNFVMVKLHEVIRQSALSLFAKQLSEMRRGVPPHDLCDTVKFLPAGSFVEDAINLLPTNAEVVTANEKQLAKLEGEEMVLPPLLLPPTLRGEWSDCYLITVPSDVSKYSDIALLTAIEQHLFRAPNLASLMLLANTLVSQIGYAPPLGEDLNTKKASIPLTPSFRAISLYPVFDDAYALRIQFPSSLDPHEVEILKRQLLTLGAALQDVNGGVHEVKDVLSNADGLHTEKNEATLAHYARTSPVGAPLRLKLGCRVLVRSNLSSTIVNGCVGTVVGFRPCTPESVSHYLLHSQRDVYLGAYANFMRHEQCNASPMLPVVDFGGGVVEVIPPCSFEVGGMADTNHYSASLIALPLTLAYAFTVHKVQGLTLVGRVHLELSKMWPCDHLLYVAMSRVKNPDQLSVSGYSEELVKVATECLIFDDSLPKADDAAIPAISMPATWKLFPGKRRFALADKASRRRSRQEAEKQKNQYVAALA</sequence>
<organism evidence="9 10">
    <name type="scientific">Bodo saltans</name>
    <name type="common">Flagellated protozoan</name>
    <dbReference type="NCBI Taxonomy" id="75058"/>
    <lineage>
        <taxon>Eukaryota</taxon>
        <taxon>Discoba</taxon>
        <taxon>Euglenozoa</taxon>
        <taxon>Kinetoplastea</taxon>
        <taxon>Metakinetoplastina</taxon>
        <taxon>Eubodonida</taxon>
        <taxon>Bodonidae</taxon>
        <taxon>Bodo</taxon>
    </lineage>
</organism>
<dbReference type="InterPro" id="IPR051055">
    <property type="entry name" value="PIF1_helicase"/>
</dbReference>
<evidence type="ECO:0000256" key="2">
    <source>
        <dbReference type="ARBA" id="ARBA00009781"/>
    </source>
</evidence>
<comment type="cofactor">
    <cofactor evidence="1 6">
        <name>Mg(2+)</name>
        <dbReference type="ChEBI" id="CHEBI:18420"/>
    </cofactor>
</comment>
<dbReference type="PANTHER" id="PTHR47642:SF7">
    <property type="entry name" value="ATP-DEPENDENT DNA HELICASE PIF1"/>
    <property type="match status" value="1"/>
</dbReference>
<evidence type="ECO:0000313" key="10">
    <source>
        <dbReference type="Proteomes" id="UP000051952"/>
    </source>
</evidence>
<keyword evidence="6" id="KW-0378">Hydrolase</keyword>
<evidence type="ECO:0000256" key="3">
    <source>
        <dbReference type="ARBA" id="ARBA00011245"/>
    </source>
</evidence>
<dbReference type="SUPFAM" id="SSF52540">
    <property type="entry name" value="P-loop containing nucleoside triphosphate hydrolases"/>
    <property type="match status" value="2"/>
</dbReference>
<feature type="region of interest" description="Disordered" evidence="7">
    <location>
        <begin position="116"/>
        <end position="176"/>
    </location>
</feature>
<dbReference type="GO" id="GO:0006281">
    <property type="term" value="P:DNA repair"/>
    <property type="evidence" value="ECO:0007669"/>
    <property type="project" value="UniProtKB-KW"/>
</dbReference>
<comment type="catalytic activity">
    <reaction evidence="5 6">
        <text>ATP + H2O = ADP + phosphate + H(+)</text>
        <dbReference type="Rhea" id="RHEA:13065"/>
        <dbReference type="ChEBI" id="CHEBI:15377"/>
        <dbReference type="ChEBI" id="CHEBI:15378"/>
        <dbReference type="ChEBI" id="CHEBI:30616"/>
        <dbReference type="ChEBI" id="CHEBI:43474"/>
        <dbReference type="ChEBI" id="CHEBI:456216"/>
        <dbReference type="EC" id="5.6.2.3"/>
    </reaction>
</comment>
<dbReference type="Proteomes" id="UP000051952">
    <property type="component" value="Unassembled WGS sequence"/>
</dbReference>
<feature type="domain" description="AAA+ ATPase" evidence="8">
    <location>
        <begin position="342"/>
        <end position="485"/>
    </location>
</feature>
<proteinExistence type="inferred from homology"/>
<dbReference type="GO" id="GO:0000723">
    <property type="term" value="P:telomere maintenance"/>
    <property type="evidence" value="ECO:0007669"/>
    <property type="project" value="InterPro"/>
</dbReference>